<dbReference type="OMA" id="PYTQRRV"/>
<name>A0A1W2TIP8_ROSNE</name>
<protein>
    <submittedName>
        <fullName evidence="2">Putative serologically defined colon cancer antigen 1 protein</fullName>
    </submittedName>
</protein>
<dbReference type="Proteomes" id="UP000054516">
    <property type="component" value="Unassembled WGS sequence"/>
</dbReference>
<feature type="region of interest" description="Disordered" evidence="1">
    <location>
        <begin position="1"/>
        <end position="20"/>
    </location>
</feature>
<dbReference type="EMBL" id="DF977477">
    <property type="protein sequence ID" value="GAP88051.1"/>
    <property type="molecule type" value="Genomic_DNA"/>
</dbReference>
<evidence type="ECO:0000313" key="3">
    <source>
        <dbReference type="Proteomes" id="UP000054516"/>
    </source>
</evidence>
<accession>A0A1W2TIP8</accession>
<gene>
    <name evidence="2" type="ORF">SAMD00023353_3201050</name>
</gene>
<dbReference type="AlphaFoldDB" id="A0A1W2TIP8"/>
<sequence length="826" mass="92461">MALPQPLNPAGGNRRRPLTPTAAEFTPKMNEAKEEVLEASFITQTVPNAHRYAGIVALCTIPEDRADMNDLGWHVADFLAFRALLCGDNHPRAQTWLTHCDIHALVQSDPQRYVHGGDRRVVGSAAGPAQRQGPGISIEREDNIQVETSAEALKEKFITAVKEKLGVAKKMNYPLLLIVCGLTSPEQDIYFGKLDTDHRYTMNDFRRDLGDGINDVQAVVVTPSLFSAGWQTNVSFGRLSSTEVRGNRFEFLARQLGGVFAKDLVRSFLGWECPILDEGKINPLVRETERFPGPAWPSDEVKALISQLQMKLQSYLMGGMSRFHMDHSFSFDKSTDEWAVLIGPRDKSLGYRALDSYAQKWAKLPYTQSPEPAERGLKFLGNAFGGTRTSQLNHIRYLIEESYLAWPDHWESNFGQETKNDLERFMNMGQPDDLDCHKVFNVLEHRTRTSTLADIVVRYFDLPIPHNQRSRDWDYLKWKQELSEADRSSLIKYFSGVFDGVPGPNMPPGVNFDDFNRLQRRLESGTSYVRAALGIRFLTSKDASKMAIGRIESFLQEVKAKQVELMTSNLEVYSMCCSWLTAIKMPIRELGSAVTVGKEYRKVTVTEEVPDILDGDDDYDVYQDDGAHLNKEASSMLVGDSHAEITRNQQVPSVSLTPIALVGQHYGVSAAKHLENPVTQPGPDIVAAMSPILALQARDSRDVDFPKEVVDLATKESRLIMALETTNEKTQREKLTAELLELLHGGDDMADTVKSKSPNGVGKSAAPKATRDEVINTSPLAGFENDDEHRGRAKHRNTQRPPLKTELTARRKTPPHLRGIRGATRD</sequence>
<keyword evidence="3" id="KW-1185">Reference proteome</keyword>
<dbReference type="STRING" id="77044.A0A1W2TIP8"/>
<organism evidence="2">
    <name type="scientific">Rosellinia necatrix</name>
    <name type="common">White root-rot fungus</name>
    <dbReference type="NCBI Taxonomy" id="77044"/>
    <lineage>
        <taxon>Eukaryota</taxon>
        <taxon>Fungi</taxon>
        <taxon>Dikarya</taxon>
        <taxon>Ascomycota</taxon>
        <taxon>Pezizomycotina</taxon>
        <taxon>Sordariomycetes</taxon>
        <taxon>Xylariomycetidae</taxon>
        <taxon>Xylariales</taxon>
        <taxon>Xylariaceae</taxon>
        <taxon>Rosellinia</taxon>
    </lineage>
</organism>
<evidence type="ECO:0000256" key="1">
    <source>
        <dbReference type="SAM" id="MobiDB-lite"/>
    </source>
</evidence>
<proteinExistence type="predicted"/>
<reference evidence="2" key="1">
    <citation type="submission" date="2016-03" db="EMBL/GenBank/DDBJ databases">
        <title>Draft genome sequence of Rosellinia necatrix.</title>
        <authorList>
            <person name="Kanematsu S."/>
        </authorList>
    </citation>
    <scope>NUCLEOTIDE SEQUENCE [LARGE SCALE GENOMIC DNA]</scope>
    <source>
        <strain evidence="2">W97</strain>
    </source>
</reference>
<dbReference type="OrthoDB" id="3000060at2759"/>
<feature type="region of interest" description="Disordered" evidence="1">
    <location>
        <begin position="750"/>
        <end position="826"/>
    </location>
</feature>
<evidence type="ECO:0000313" key="2">
    <source>
        <dbReference type="EMBL" id="GAP88051.1"/>
    </source>
</evidence>
<feature type="compositionally biased region" description="Basic residues" evidence="1">
    <location>
        <begin position="810"/>
        <end position="819"/>
    </location>
</feature>